<dbReference type="PANTHER" id="PTHR18964">
    <property type="entry name" value="ROK (REPRESSOR, ORF, KINASE) FAMILY"/>
    <property type="match status" value="1"/>
</dbReference>
<dbReference type="Gene3D" id="3.30.420.40">
    <property type="match status" value="2"/>
</dbReference>
<dbReference type="RefSeq" id="WP_062281399.1">
    <property type="nucleotide sequence ID" value="NZ_DF968181.1"/>
</dbReference>
<dbReference type="PANTHER" id="PTHR18964:SF149">
    <property type="entry name" value="BIFUNCTIONAL UDP-N-ACETYLGLUCOSAMINE 2-EPIMERASE_N-ACETYLMANNOSAMINE KINASE"/>
    <property type="match status" value="1"/>
</dbReference>
<dbReference type="STRING" id="1678840.ATC1_131009"/>
<dbReference type="AlphaFoldDB" id="A0A0S7BWY2"/>
<evidence type="ECO:0000313" key="2">
    <source>
        <dbReference type="EMBL" id="GAP41027.1"/>
    </source>
</evidence>
<comment type="similarity">
    <text evidence="1">Belongs to the ROK (NagC/XylR) family.</text>
</comment>
<keyword evidence="2" id="KW-0808">Transferase</keyword>
<dbReference type="SUPFAM" id="SSF53067">
    <property type="entry name" value="Actin-like ATPase domain"/>
    <property type="match status" value="1"/>
</dbReference>
<accession>A0A0S7BWY2</accession>
<evidence type="ECO:0000256" key="1">
    <source>
        <dbReference type="ARBA" id="ARBA00006479"/>
    </source>
</evidence>
<dbReference type="OrthoDB" id="9796533at2"/>
<name>A0A0S7BWY2_9CHLR</name>
<evidence type="ECO:0000313" key="3">
    <source>
        <dbReference type="Proteomes" id="UP000053370"/>
    </source>
</evidence>
<keyword evidence="2" id="KW-0418">Kinase</keyword>
<gene>
    <name evidence="2" type="ORF">ATC1_131009</name>
</gene>
<dbReference type="GO" id="GO:0016301">
    <property type="term" value="F:kinase activity"/>
    <property type="evidence" value="ECO:0007669"/>
    <property type="project" value="UniProtKB-KW"/>
</dbReference>
<proteinExistence type="inferred from homology"/>
<dbReference type="Proteomes" id="UP000053370">
    <property type="component" value="Unassembled WGS sequence"/>
</dbReference>
<dbReference type="InterPro" id="IPR043129">
    <property type="entry name" value="ATPase_NBD"/>
</dbReference>
<sequence>MKVYCGIDIGGTRVRIILIDSSKQILAKDQFSTLSGSGPTIFMEKLTATIQKILHRSGSDFELQSIGIGCTGPVDENTGVILNPYTLGGLEGFGLTEAINACFQVPVYLDNDANTAHLGEIAAMGEAAPQNTVILTMGTGVGVSIRVGGEIFRVPGGIHPEIGHIPAGIISDVTCYCGKRDCLENTTSGTAINRDSKRLFGLPPETVLDCCDTPEKQQFRENLIAALTNSIAILTGIFNCELVFIVGGMQPFFDKYLIKEAQKRLSGLENIFGGTKILSKETSSISGSFGAAILAQDKFERNYR</sequence>
<dbReference type="InterPro" id="IPR000600">
    <property type="entry name" value="ROK"/>
</dbReference>
<protein>
    <submittedName>
        <fullName evidence="2">Sugar kinase of the NBD/HSP70 family</fullName>
    </submittedName>
</protein>
<reference evidence="2" key="1">
    <citation type="journal article" date="2015" name="Genome Announc.">
        <title>Draft Genome Sequence of Anaerolineae Strain TC1, a Novel Isolate from a Methanogenic Wastewater Treatment System.</title>
        <authorList>
            <person name="Matsuura N."/>
            <person name="Tourlousse D.M."/>
            <person name="Sun L."/>
            <person name="Toyonaga M."/>
            <person name="Kuroda K."/>
            <person name="Ohashi A."/>
            <person name="Cruz R."/>
            <person name="Yamaguchi T."/>
            <person name="Sekiguchi Y."/>
        </authorList>
    </citation>
    <scope>NUCLEOTIDE SEQUENCE [LARGE SCALE GENOMIC DNA]</scope>
    <source>
        <strain evidence="2">TC1</strain>
    </source>
</reference>
<dbReference type="CDD" id="cd23763">
    <property type="entry name" value="ASKHA_ATPase_ROK"/>
    <property type="match status" value="1"/>
</dbReference>
<dbReference type="EMBL" id="DF968181">
    <property type="protein sequence ID" value="GAP41027.1"/>
    <property type="molecule type" value="Genomic_DNA"/>
</dbReference>
<dbReference type="PATRIC" id="fig|1678840.3.peg.2412"/>
<organism evidence="2">
    <name type="scientific">Flexilinea flocculi</name>
    <dbReference type="NCBI Taxonomy" id="1678840"/>
    <lineage>
        <taxon>Bacteria</taxon>
        <taxon>Bacillati</taxon>
        <taxon>Chloroflexota</taxon>
        <taxon>Anaerolineae</taxon>
        <taxon>Anaerolineales</taxon>
        <taxon>Anaerolineaceae</taxon>
        <taxon>Flexilinea</taxon>
    </lineage>
</organism>
<keyword evidence="3" id="KW-1185">Reference proteome</keyword>
<dbReference type="Pfam" id="PF00480">
    <property type="entry name" value="ROK"/>
    <property type="match status" value="1"/>
</dbReference>